<accession>A0A9D2CQ53</accession>
<feature type="region of interest" description="Disordered" evidence="1">
    <location>
        <begin position="151"/>
        <end position="216"/>
    </location>
</feature>
<feature type="compositionally biased region" description="Polar residues" evidence="1">
    <location>
        <begin position="184"/>
        <end position="200"/>
    </location>
</feature>
<keyword evidence="2" id="KW-0812">Transmembrane</keyword>
<evidence type="ECO:0000313" key="5">
    <source>
        <dbReference type="Proteomes" id="UP000824134"/>
    </source>
</evidence>
<feature type="compositionally biased region" description="Low complexity" evidence="1">
    <location>
        <begin position="33"/>
        <end position="48"/>
    </location>
</feature>
<evidence type="ECO:0000256" key="1">
    <source>
        <dbReference type="SAM" id="MobiDB-lite"/>
    </source>
</evidence>
<evidence type="ECO:0000313" key="4">
    <source>
        <dbReference type="EMBL" id="HIY94725.1"/>
    </source>
</evidence>
<dbReference type="SMART" id="SM00894">
    <property type="entry name" value="Excalibur"/>
    <property type="match status" value="1"/>
</dbReference>
<comment type="caution">
    <text evidence="4">The sequence shown here is derived from an EMBL/GenBank/DDBJ whole genome shotgun (WGS) entry which is preliminary data.</text>
</comment>
<dbReference type="Proteomes" id="UP000824134">
    <property type="component" value="Unassembled WGS sequence"/>
</dbReference>
<proteinExistence type="predicted"/>
<reference evidence="4" key="2">
    <citation type="submission" date="2021-04" db="EMBL/GenBank/DDBJ databases">
        <authorList>
            <person name="Gilroy R."/>
        </authorList>
    </citation>
    <scope>NUCLEOTIDE SEQUENCE</scope>
    <source>
        <strain evidence="4">ChiHjej12B11-9195</strain>
    </source>
</reference>
<feature type="compositionally biased region" description="Low complexity" evidence="1">
    <location>
        <begin position="151"/>
        <end position="183"/>
    </location>
</feature>
<dbReference type="EMBL" id="DXCN01000032">
    <property type="protein sequence ID" value="HIY94725.1"/>
    <property type="molecule type" value="Genomic_DNA"/>
</dbReference>
<feature type="region of interest" description="Disordered" evidence="1">
    <location>
        <begin position="70"/>
        <end position="100"/>
    </location>
</feature>
<feature type="transmembrane region" description="Helical" evidence="2">
    <location>
        <begin position="122"/>
        <end position="145"/>
    </location>
</feature>
<feature type="region of interest" description="Disordered" evidence="1">
    <location>
        <begin position="1"/>
        <end position="56"/>
    </location>
</feature>
<feature type="region of interest" description="Disordered" evidence="1">
    <location>
        <begin position="275"/>
        <end position="297"/>
    </location>
</feature>
<feature type="compositionally biased region" description="Basic and acidic residues" evidence="1">
    <location>
        <begin position="285"/>
        <end position="297"/>
    </location>
</feature>
<protein>
    <submittedName>
        <fullName evidence="4">Excalibur calcium-binding domain-containing protein</fullName>
    </submittedName>
</protein>
<evidence type="ECO:0000259" key="3">
    <source>
        <dbReference type="SMART" id="SM00894"/>
    </source>
</evidence>
<organism evidence="4 5">
    <name type="scientific">Candidatus Rothia avicola</name>
    <dbReference type="NCBI Taxonomy" id="2840478"/>
    <lineage>
        <taxon>Bacteria</taxon>
        <taxon>Bacillati</taxon>
        <taxon>Actinomycetota</taxon>
        <taxon>Actinomycetes</taxon>
        <taxon>Micrococcales</taxon>
        <taxon>Micrococcaceae</taxon>
        <taxon>Rothia</taxon>
    </lineage>
</organism>
<evidence type="ECO:0000256" key="2">
    <source>
        <dbReference type="SAM" id="Phobius"/>
    </source>
</evidence>
<dbReference type="InterPro" id="IPR008613">
    <property type="entry name" value="Excalibur_Ca-bd_domain"/>
</dbReference>
<feature type="domain" description="Excalibur calcium-binding" evidence="3">
    <location>
        <begin position="260"/>
        <end position="296"/>
    </location>
</feature>
<dbReference type="AlphaFoldDB" id="A0A9D2CQ53"/>
<dbReference type="Pfam" id="PF05901">
    <property type="entry name" value="Excalibur"/>
    <property type="match status" value="1"/>
</dbReference>
<sequence>MKEPRKSLADKLKQDIIPDGVDRFKKLSNATTSKFTPKSSQNSSSPESTYEKGAFTRETKYATGVYGAKITSENPYSEPDEEPNGTFEKGSFTQQPTSYPADKLAALREQGIPENLKNKKGLLGCLGCLGCSGIIFVFLLILALFSSLISGGDSTEPASEETSSPTQISTPTPSATSETPEVTASPSPTGVESATPSEVATEQAVEPTPEQTVPIEEVAPPAPVETPAETIPEPPVATQPAQFFQAPAEPAPAPVQENLKFGSCAEAKAAGYSHIPAGHPAYSSKLDRDGDGIACDK</sequence>
<reference evidence="4" key="1">
    <citation type="journal article" date="2021" name="PeerJ">
        <title>Extensive microbial diversity within the chicken gut microbiome revealed by metagenomics and culture.</title>
        <authorList>
            <person name="Gilroy R."/>
            <person name="Ravi A."/>
            <person name="Getino M."/>
            <person name="Pursley I."/>
            <person name="Horton D.L."/>
            <person name="Alikhan N.F."/>
            <person name="Baker D."/>
            <person name="Gharbi K."/>
            <person name="Hall N."/>
            <person name="Watson M."/>
            <person name="Adriaenssens E.M."/>
            <person name="Foster-Nyarko E."/>
            <person name="Jarju S."/>
            <person name="Secka A."/>
            <person name="Antonio M."/>
            <person name="Oren A."/>
            <person name="Chaudhuri R.R."/>
            <person name="La Ragione R."/>
            <person name="Hildebrand F."/>
            <person name="Pallen M.J."/>
        </authorList>
    </citation>
    <scope>NUCLEOTIDE SEQUENCE</scope>
    <source>
        <strain evidence="4">ChiHjej12B11-9195</strain>
    </source>
</reference>
<feature type="compositionally biased region" description="Basic and acidic residues" evidence="1">
    <location>
        <begin position="1"/>
        <end position="25"/>
    </location>
</feature>
<keyword evidence="2" id="KW-0472">Membrane</keyword>
<name>A0A9D2CQ53_9MICC</name>
<keyword evidence="2" id="KW-1133">Transmembrane helix</keyword>
<gene>
    <name evidence="4" type="ORF">H9821_03535</name>
</gene>